<proteinExistence type="predicted"/>
<keyword evidence="2" id="KW-0472">Membrane</keyword>
<dbReference type="InterPro" id="IPR058070">
    <property type="entry name" value="MmpB-like"/>
</dbReference>
<sequence>MAPQPRAPNKYPYSSAAPRPSRTLGNMLWSDPENEPPKELRETQDMLRRLSVFLALAMVLAMIVIGAG</sequence>
<organism evidence="3 4">
    <name type="scientific">Streptomyces marokkonensis</name>
    <dbReference type="NCBI Taxonomy" id="324855"/>
    <lineage>
        <taxon>Bacteria</taxon>
        <taxon>Bacillati</taxon>
        <taxon>Actinomycetota</taxon>
        <taxon>Actinomycetes</taxon>
        <taxon>Kitasatosporales</taxon>
        <taxon>Streptomycetaceae</taxon>
        <taxon>Streptomyces</taxon>
    </lineage>
</organism>
<evidence type="ECO:0000256" key="1">
    <source>
        <dbReference type="SAM" id="MobiDB-lite"/>
    </source>
</evidence>
<evidence type="ECO:0000256" key="2">
    <source>
        <dbReference type="SAM" id="Phobius"/>
    </source>
</evidence>
<keyword evidence="4" id="KW-1185">Reference proteome</keyword>
<name>A0ABP7SWS1_9ACTN</name>
<evidence type="ECO:0000313" key="4">
    <source>
        <dbReference type="Proteomes" id="UP001500034"/>
    </source>
</evidence>
<accession>A0ABP7SWS1</accession>
<gene>
    <name evidence="3" type="ORF">GCM10022384_70120</name>
</gene>
<feature type="transmembrane region" description="Helical" evidence="2">
    <location>
        <begin position="50"/>
        <end position="67"/>
    </location>
</feature>
<reference evidence="4" key="1">
    <citation type="journal article" date="2019" name="Int. J. Syst. Evol. Microbiol.">
        <title>The Global Catalogue of Microorganisms (GCM) 10K type strain sequencing project: providing services to taxonomists for standard genome sequencing and annotation.</title>
        <authorList>
            <consortium name="The Broad Institute Genomics Platform"/>
            <consortium name="The Broad Institute Genome Sequencing Center for Infectious Disease"/>
            <person name="Wu L."/>
            <person name="Ma J."/>
        </authorList>
    </citation>
    <scope>NUCLEOTIDE SEQUENCE [LARGE SCALE GENOMIC DNA]</scope>
    <source>
        <strain evidence="4">JCM 17027</strain>
    </source>
</reference>
<dbReference type="NCBIfam" id="NF047320">
    <property type="entry name" value="morpho_MmpB"/>
    <property type="match status" value="1"/>
</dbReference>
<evidence type="ECO:0000313" key="3">
    <source>
        <dbReference type="EMBL" id="GAA4017573.1"/>
    </source>
</evidence>
<keyword evidence="2" id="KW-1133">Transmembrane helix</keyword>
<dbReference type="EMBL" id="BAABCQ010000320">
    <property type="protein sequence ID" value="GAA4017573.1"/>
    <property type="molecule type" value="Genomic_DNA"/>
</dbReference>
<keyword evidence="2" id="KW-0812">Transmembrane</keyword>
<comment type="caution">
    <text evidence="3">The sequence shown here is derived from an EMBL/GenBank/DDBJ whole genome shotgun (WGS) entry which is preliminary data.</text>
</comment>
<dbReference type="Proteomes" id="UP001500034">
    <property type="component" value="Unassembled WGS sequence"/>
</dbReference>
<dbReference type="Pfam" id="PF26627">
    <property type="entry name" value="MmpB"/>
    <property type="match status" value="1"/>
</dbReference>
<protein>
    <submittedName>
        <fullName evidence="3">Uncharacterized protein</fullName>
    </submittedName>
</protein>
<feature type="region of interest" description="Disordered" evidence="1">
    <location>
        <begin position="1"/>
        <end position="38"/>
    </location>
</feature>